<feature type="domain" description="HU" evidence="3">
    <location>
        <begin position="19"/>
        <end position="124"/>
    </location>
</feature>
<dbReference type="Proteomes" id="UP001217776">
    <property type="component" value="Unassembled WGS sequence"/>
</dbReference>
<name>A0AAP3S9Y1_BACT4</name>
<feature type="region of interest" description="Disordered" evidence="2">
    <location>
        <begin position="142"/>
        <end position="182"/>
    </location>
</feature>
<evidence type="ECO:0000313" key="4">
    <source>
        <dbReference type="EMBL" id="MDC2234255.1"/>
    </source>
</evidence>
<feature type="compositionally biased region" description="Gly residues" evidence="2">
    <location>
        <begin position="148"/>
        <end position="171"/>
    </location>
</feature>
<dbReference type="KEGG" id="btho:Btheta7330_02741"/>
<accession>A0AAP3S9Y1</accession>
<comment type="caution">
    <text evidence="4">The sequence shown here is derived from an EMBL/GenBank/DDBJ whole genome shotgun (WGS) entry which is preliminary data.</text>
</comment>
<organism evidence="4 5">
    <name type="scientific">Bacteroides thetaiotaomicron</name>
    <dbReference type="NCBI Taxonomy" id="818"/>
    <lineage>
        <taxon>Bacteria</taxon>
        <taxon>Pseudomonadati</taxon>
        <taxon>Bacteroidota</taxon>
        <taxon>Bacteroidia</taxon>
        <taxon>Bacteroidales</taxon>
        <taxon>Bacteroidaceae</taxon>
        <taxon>Bacteroides</taxon>
    </lineage>
</organism>
<evidence type="ECO:0000259" key="3">
    <source>
        <dbReference type="Pfam" id="PF18291"/>
    </source>
</evidence>
<dbReference type="InterPro" id="IPR010992">
    <property type="entry name" value="IHF-like_DNA-bd_dom_sf"/>
</dbReference>
<gene>
    <name evidence="4" type="ORF">PO127_00655</name>
</gene>
<feature type="compositionally biased region" description="Acidic residues" evidence="2">
    <location>
        <begin position="172"/>
        <end position="182"/>
    </location>
</feature>
<dbReference type="GeneID" id="60927146"/>
<protein>
    <submittedName>
        <fullName evidence="4">HU family DNA-binding protein</fullName>
    </submittedName>
</protein>
<dbReference type="RefSeq" id="WP_008765884.1">
    <property type="nucleotide sequence ID" value="NZ_BAABXH010000002.1"/>
</dbReference>
<dbReference type="SUPFAM" id="SSF47729">
    <property type="entry name" value="IHF-like DNA-binding proteins"/>
    <property type="match status" value="1"/>
</dbReference>
<evidence type="ECO:0000256" key="1">
    <source>
        <dbReference type="ARBA" id="ARBA00023125"/>
    </source>
</evidence>
<reference evidence="4" key="1">
    <citation type="submission" date="2022-10" db="EMBL/GenBank/DDBJ databases">
        <title>Human gut microbiome strain richness.</title>
        <authorList>
            <person name="Chen-Liaw A."/>
        </authorList>
    </citation>
    <scope>NUCLEOTIDE SEQUENCE</scope>
    <source>
        <strain evidence="4">1001283st1_A3_1001283B150304_161114</strain>
    </source>
</reference>
<dbReference type="InterPro" id="IPR041607">
    <property type="entry name" value="HU-HIG"/>
</dbReference>
<dbReference type="AlphaFoldDB" id="A0AAP3S9Y1"/>
<keyword evidence="1 4" id="KW-0238">DNA-binding</keyword>
<evidence type="ECO:0000313" key="5">
    <source>
        <dbReference type="Proteomes" id="UP001217776"/>
    </source>
</evidence>
<dbReference type="Pfam" id="PF18291">
    <property type="entry name" value="HU-HIG"/>
    <property type="match status" value="1"/>
</dbReference>
<dbReference type="EMBL" id="JAQNVG010000001">
    <property type="protein sequence ID" value="MDC2234255.1"/>
    <property type="molecule type" value="Genomic_DNA"/>
</dbReference>
<dbReference type="GO" id="GO:0003677">
    <property type="term" value="F:DNA binding"/>
    <property type="evidence" value="ECO:0007669"/>
    <property type="project" value="UniProtKB-KW"/>
</dbReference>
<evidence type="ECO:0000256" key="2">
    <source>
        <dbReference type="SAM" id="MobiDB-lite"/>
    </source>
</evidence>
<sequence>MATVSVVRYQRKKKIGDDKSPMVYVLKPKPGESKLYSIESLAREIESIGSLSVEDVEHVMQSFVRSMKKVLVAGNKVKVDGLGIFYTTLTCPGVEQEKDCTVRNITRVNLRFKVDNSLRLANDSTATTRGGDNNMVFELISKNAPASGGSGDGGGSGSGGGSGGGSGSGGDGGEEEAPDPTV</sequence>
<proteinExistence type="predicted"/>